<evidence type="ECO:0000256" key="1">
    <source>
        <dbReference type="SAM" id="Phobius"/>
    </source>
</evidence>
<evidence type="ECO:0000313" key="3">
    <source>
        <dbReference type="Proteomes" id="UP000198281"/>
    </source>
</evidence>
<keyword evidence="1" id="KW-0472">Membrane</keyword>
<dbReference type="Proteomes" id="UP000198281">
    <property type="component" value="Unassembled WGS sequence"/>
</dbReference>
<accession>A0A239L3V6</accession>
<dbReference type="RefSeq" id="WP_245843155.1">
    <property type="nucleotide sequence ID" value="NZ_FZOS01000079.1"/>
</dbReference>
<gene>
    <name evidence="2" type="ORF">SAMN06295912_1792</name>
</gene>
<feature type="transmembrane region" description="Helical" evidence="1">
    <location>
        <begin position="369"/>
        <end position="388"/>
    </location>
</feature>
<dbReference type="AlphaFoldDB" id="A0A239L3V6"/>
<evidence type="ECO:0000313" key="2">
    <source>
        <dbReference type="EMBL" id="SNT25266.1"/>
    </source>
</evidence>
<organism evidence="2 3">
    <name type="scientific">Edaphosphingomonas laterariae</name>
    <dbReference type="NCBI Taxonomy" id="861865"/>
    <lineage>
        <taxon>Bacteria</taxon>
        <taxon>Pseudomonadati</taxon>
        <taxon>Pseudomonadota</taxon>
        <taxon>Alphaproteobacteria</taxon>
        <taxon>Sphingomonadales</taxon>
        <taxon>Rhizorhabdaceae</taxon>
        <taxon>Edaphosphingomonas</taxon>
    </lineage>
</organism>
<keyword evidence="3" id="KW-1185">Reference proteome</keyword>
<keyword evidence="1" id="KW-1133">Transmembrane helix</keyword>
<feature type="transmembrane region" description="Helical" evidence="1">
    <location>
        <begin position="184"/>
        <end position="205"/>
    </location>
</feature>
<protein>
    <submittedName>
        <fullName evidence="2">Uncharacterized protein</fullName>
    </submittedName>
</protein>
<feature type="transmembrane region" description="Helical" evidence="1">
    <location>
        <begin position="142"/>
        <end position="164"/>
    </location>
</feature>
<feature type="transmembrane region" description="Helical" evidence="1">
    <location>
        <begin position="89"/>
        <end position="115"/>
    </location>
</feature>
<feature type="transmembrane region" description="Helical" evidence="1">
    <location>
        <begin position="276"/>
        <end position="296"/>
    </location>
</feature>
<dbReference type="EMBL" id="FZOS01000079">
    <property type="protein sequence ID" value="SNT25266.1"/>
    <property type="molecule type" value="Genomic_DNA"/>
</dbReference>
<name>A0A239L3V6_9SPHN</name>
<feature type="transmembrane region" description="Helical" evidence="1">
    <location>
        <begin position="244"/>
        <end position="264"/>
    </location>
</feature>
<reference evidence="3" key="1">
    <citation type="submission" date="2017-06" db="EMBL/GenBank/DDBJ databases">
        <authorList>
            <person name="Varghese N."/>
            <person name="Submissions S."/>
        </authorList>
    </citation>
    <scope>NUCLEOTIDE SEQUENCE [LARGE SCALE GENOMIC DNA]</scope>
    <source>
        <strain evidence="3">LNB2</strain>
    </source>
</reference>
<proteinExistence type="predicted"/>
<keyword evidence="1" id="KW-0812">Transmembrane</keyword>
<sequence length="402" mass="43199">MTGGERHTQMDADRWAAAAGDAGAFEGGPPRRLTALALLPTPLCPNHHSRVLMVFVLAWLPLALLTQLAPAEAAAPASFLRDFGVHARFAFAAPLLVLGYAVCANRLGVIALSFLRSELLDDAGKQRFVDELAAVRRRANSLWAEAATVLIAYAMIGAIVLNHGGLLTQVSWQRGDMGAGLSFAGWWNALVSLPLLIILLIGWLWRILLWTRFLHVVAGLDLKLIAAHPDQAGGLGFLNQSVRAFGTLGMALGTISAGRFAQVYADAAATKFTNALLMGGTAVLVLLLFIGPLLAFGPPLVHCWRRGAAAYGGLASSLGHQFEKRWFTDARERGPDMLGEPDFSATVDLYGVVSNVYAMRFLPVDFRSVLLLLSMTLAPFIPAMFVSMPTDVVIAELKGLLF</sequence>
<feature type="transmembrane region" description="Helical" evidence="1">
    <location>
        <begin position="51"/>
        <end position="69"/>
    </location>
</feature>